<organism evidence="8 9">
    <name type="scientific">Littorina saxatilis</name>
    <dbReference type="NCBI Taxonomy" id="31220"/>
    <lineage>
        <taxon>Eukaryota</taxon>
        <taxon>Metazoa</taxon>
        <taxon>Spiralia</taxon>
        <taxon>Lophotrochozoa</taxon>
        <taxon>Mollusca</taxon>
        <taxon>Gastropoda</taxon>
        <taxon>Caenogastropoda</taxon>
        <taxon>Littorinimorpha</taxon>
        <taxon>Littorinoidea</taxon>
        <taxon>Littorinidae</taxon>
        <taxon>Littorina</taxon>
    </lineage>
</organism>
<dbReference type="Pfam" id="PF21599">
    <property type="entry name" value="ZSWIM3_N"/>
    <property type="match status" value="1"/>
</dbReference>
<dbReference type="AlphaFoldDB" id="A0AAN9AKI2"/>
<protein>
    <submittedName>
        <fullName evidence="8">Uncharacterized protein</fullName>
    </submittedName>
</protein>
<dbReference type="SMART" id="SM00249">
    <property type="entry name" value="PHD"/>
    <property type="match status" value="1"/>
</dbReference>
<dbReference type="SUPFAM" id="SSF57903">
    <property type="entry name" value="FYVE/PHD zinc finger"/>
    <property type="match status" value="1"/>
</dbReference>
<dbReference type="Proteomes" id="UP001374579">
    <property type="component" value="Unassembled WGS sequence"/>
</dbReference>
<feature type="compositionally biased region" description="Polar residues" evidence="5">
    <location>
        <begin position="761"/>
        <end position="770"/>
    </location>
</feature>
<keyword evidence="3" id="KW-0862">Zinc</keyword>
<accession>A0AAN9AKI2</accession>
<evidence type="ECO:0000256" key="4">
    <source>
        <dbReference type="PROSITE-ProRule" id="PRU00325"/>
    </source>
</evidence>
<evidence type="ECO:0000313" key="8">
    <source>
        <dbReference type="EMBL" id="KAK7088521.1"/>
    </source>
</evidence>
<proteinExistence type="predicted"/>
<evidence type="ECO:0000256" key="1">
    <source>
        <dbReference type="ARBA" id="ARBA00022723"/>
    </source>
</evidence>
<keyword evidence="2 4" id="KW-0863">Zinc-finger</keyword>
<feature type="region of interest" description="Disordered" evidence="5">
    <location>
        <begin position="651"/>
        <end position="711"/>
    </location>
</feature>
<dbReference type="InterPro" id="IPR001965">
    <property type="entry name" value="Znf_PHD"/>
</dbReference>
<dbReference type="InterPro" id="IPR013083">
    <property type="entry name" value="Znf_RING/FYVE/PHD"/>
</dbReference>
<dbReference type="PROSITE" id="PS01359">
    <property type="entry name" value="ZF_PHD_1"/>
    <property type="match status" value="1"/>
</dbReference>
<evidence type="ECO:0000259" key="6">
    <source>
        <dbReference type="PROSITE" id="PS50016"/>
    </source>
</evidence>
<sequence>MGFNVGDQFASYEEFQQALVGYEKSTFVQLWKRDSRTLAAAQGRCPNRKFNSAIKFYELTYSCVHGGKKHHSKSTGLRPNQKTFKIECPFTLKLRANPEGTHLLVTKFDNIHNHNVLECLYNVMPAQRRLNKEDKEKAKEMLKVNADRKLLRHHLSTNSGKVLTMKDIHNIGTSVKSKSKSSCSKTQLNDIASYLNSQPGVTAEYVADENDVLSGIFIQDASMQHTFSQFPELILVDATHKTNELRMPFYLLTIVDGNGETEIVAAFVVASEEEHTIRKMIQLFKRHNPRWTDTKVVMTDKDMVERNVFRDEIPNAALQICLFHVLRTFKREITTEKMAISAGERTTVLEIIQKLAYATSEEEYNANYRNLESTQDRRVIDYYNINWKPITEQWVEGFKHKQMSLGERTNNRLESTFQKLKSMTSPSNSLLEFLSVFFSFLTMVRTERDTRVAQMFSKVPCSVRTRDECTQQFMEYLTPHAFKRVEKQLERAGHVVLQEDNGHFSVTSSEGEICVTPISCDCTFYKSMSLPCRHIFAVRKICGRDLFDTELIAQRWTLEYYKRGHRFFQPLSDIVEERLPVTVETTPRPRIVTANDRYRRALYLGQQLASLAAENNFDFQEKLSVLDSVVKMWGSGKHVAVVELVYDVTVAPNPPPPPTTPQSDKEGSSAPRPTTSHEDGSFAPRPTSHEDGSFAPRPTTSQEDGSLAPRPTTSHVAVVELVYDMTATPNPLPPTTTPQSDEEGSFAPRPTTSDEEGSSAPRPTSTSLDNVTLPPKSRKRGRPKGKVVNAIGLPSRKKCKVDKPVPFSKKSSVDRDRQILSYFVGEADTIRALKGELLSEQSVEQVPSAVPTAVLDVNISIIKVRRYFDMDGWTAVQHVYSAVRSSLRTVCALCDDDLLNTQSISCDSCLRSLHLLCAGKRSRPKTKFWFCRNCYE</sequence>
<dbReference type="PANTHER" id="PTHR31569:SF4">
    <property type="entry name" value="SWIM-TYPE DOMAIN-CONTAINING PROTEIN"/>
    <property type="match status" value="1"/>
</dbReference>
<feature type="compositionally biased region" description="Basic residues" evidence="5">
    <location>
        <begin position="776"/>
        <end position="785"/>
    </location>
</feature>
<reference evidence="8 9" key="1">
    <citation type="submission" date="2024-02" db="EMBL/GenBank/DDBJ databases">
        <title>Chromosome-scale genome assembly of the rough periwinkle Littorina saxatilis.</title>
        <authorList>
            <person name="De Jode A."/>
            <person name="Faria R."/>
            <person name="Formenti G."/>
            <person name="Sims Y."/>
            <person name="Smith T.P."/>
            <person name="Tracey A."/>
            <person name="Wood J.M.D."/>
            <person name="Zagrodzka Z.B."/>
            <person name="Johannesson K."/>
            <person name="Butlin R.K."/>
            <person name="Leder E.H."/>
        </authorList>
    </citation>
    <scope>NUCLEOTIDE SEQUENCE [LARGE SCALE GENOMIC DNA]</scope>
    <source>
        <strain evidence="8">Snail1</strain>
        <tissue evidence="8">Muscle</tissue>
    </source>
</reference>
<dbReference type="InterPro" id="IPR048325">
    <property type="entry name" value="ZSWIM3_N"/>
</dbReference>
<dbReference type="PANTHER" id="PTHR31569">
    <property type="entry name" value="SWIM-TYPE DOMAIN-CONTAINING PROTEIN"/>
    <property type="match status" value="1"/>
</dbReference>
<gene>
    <name evidence="8" type="ORF">V1264_022431</name>
</gene>
<dbReference type="PROSITE" id="PS50016">
    <property type="entry name" value="ZF_PHD_2"/>
    <property type="match status" value="1"/>
</dbReference>
<dbReference type="EMBL" id="JBAMIC010004070">
    <property type="protein sequence ID" value="KAK7088521.1"/>
    <property type="molecule type" value="Genomic_DNA"/>
</dbReference>
<keyword evidence="1" id="KW-0479">Metal-binding</keyword>
<dbReference type="InterPro" id="IPR048324">
    <property type="entry name" value="ZSWIM1-3_RNaseH-like"/>
</dbReference>
<dbReference type="GO" id="GO:0008270">
    <property type="term" value="F:zinc ion binding"/>
    <property type="evidence" value="ECO:0007669"/>
    <property type="project" value="UniProtKB-KW"/>
</dbReference>
<dbReference type="InterPro" id="IPR019786">
    <property type="entry name" value="Zinc_finger_PHD-type_CS"/>
</dbReference>
<evidence type="ECO:0000256" key="5">
    <source>
        <dbReference type="SAM" id="MobiDB-lite"/>
    </source>
</evidence>
<dbReference type="Gene3D" id="3.30.40.10">
    <property type="entry name" value="Zinc/RING finger domain, C3HC4 (zinc finger)"/>
    <property type="match status" value="1"/>
</dbReference>
<evidence type="ECO:0000256" key="3">
    <source>
        <dbReference type="ARBA" id="ARBA00022833"/>
    </source>
</evidence>
<dbReference type="PROSITE" id="PS50966">
    <property type="entry name" value="ZF_SWIM"/>
    <property type="match status" value="1"/>
</dbReference>
<evidence type="ECO:0000256" key="2">
    <source>
        <dbReference type="ARBA" id="ARBA00022771"/>
    </source>
</evidence>
<feature type="region of interest" description="Disordered" evidence="5">
    <location>
        <begin position="726"/>
        <end position="787"/>
    </location>
</feature>
<dbReference type="InterPro" id="IPR019787">
    <property type="entry name" value="Znf_PHD-finger"/>
</dbReference>
<evidence type="ECO:0000259" key="7">
    <source>
        <dbReference type="PROSITE" id="PS50966"/>
    </source>
</evidence>
<keyword evidence="9" id="KW-1185">Reference proteome</keyword>
<dbReference type="InterPro" id="IPR011011">
    <property type="entry name" value="Znf_FYVE_PHD"/>
</dbReference>
<dbReference type="Pfam" id="PF21056">
    <property type="entry name" value="ZSWIM1-3_RNaseH-like"/>
    <property type="match status" value="1"/>
</dbReference>
<comment type="caution">
    <text evidence="8">The sequence shown here is derived from an EMBL/GenBank/DDBJ whole genome shotgun (WGS) entry which is preliminary data.</text>
</comment>
<feature type="domain" description="PHD-type" evidence="6">
    <location>
        <begin position="888"/>
        <end position="936"/>
    </location>
</feature>
<dbReference type="InterPro" id="IPR052579">
    <property type="entry name" value="Zinc_finger_SWIM"/>
</dbReference>
<name>A0AAN9AKI2_9CAEN</name>
<feature type="domain" description="SWIM-type" evidence="7">
    <location>
        <begin position="504"/>
        <end position="543"/>
    </location>
</feature>
<dbReference type="CDD" id="cd15489">
    <property type="entry name" value="PHD_SF"/>
    <property type="match status" value="1"/>
</dbReference>
<evidence type="ECO:0000313" key="9">
    <source>
        <dbReference type="Proteomes" id="UP001374579"/>
    </source>
</evidence>
<dbReference type="InterPro" id="IPR007527">
    <property type="entry name" value="Znf_SWIM"/>
</dbReference>